<name>A0ABY9KWI5_9BACI</name>
<organism evidence="2 3">
    <name type="scientific">Aciduricibacillus chroicocephali</name>
    <dbReference type="NCBI Taxonomy" id="3054939"/>
    <lineage>
        <taxon>Bacteria</taxon>
        <taxon>Bacillati</taxon>
        <taxon>Bacillota</taxon>
        <taxon>Bacilli</taxon>
        <taxon>Bacillales</taxon>
        <taxon>Bacillaceae</taxon>
        <taxon>Aciduricibacillus</taxon>
    </lineage>
</organism>
<protein>
    <submittedName>
        <fullName evidence="2">DUF2188 domain-containing protein</fullName>
    </submittedName>
</protein>
<sequence length="150" mass="17304">MPWDMNDYPASMKNLEKPVKKKAINIANAMLDEGYEEGRVIPIAIEQAKEWSENHSVKEVKSYEKHGNPTKRDKEHDKYESHPERMEESEVVESHKDGWQVKSEKAKKASNVYGKKSDAIRRAEEIAENKGTELKVEDEDGNVNKKESFD</sequence>
<keyword evidence="3" id="KW-1185">Reference proteome</keyword>
<feature type="region of interest" description="Disordered" evidence="1">
    <location>
        <begin position="52"/>
        <end position="150"/>
    </location>
</feature>
<feature type="compositionally biased region" description="Basic and acidic residues" evidence="1">
    <location>
        <begin position="52"/>
        <end position="107"/>
    </location>
</feature>
<dbReference type="EMBL" id="CP129113">
    <property type="protein sequence ID" value="WLV25096.1"/>
    <property type="molecule type" value="Genomic_DNA"/>
</dbReference>
<gene>
    <name evidence="2" type="ORF">QR721_02320</name>
</gene>
<dbReference type="RefSeq" id="WP_348028797.1">
    <property type="nucleotide sequence ID" value="NZ_CP129113.1"/>
</dbReference>
<dbReference type="InterPro" id="IPR018691">
    <property type="entry name" value="DUF2188"/>
</dbReference>
<proteinExistence type="predicted"/>
<dbReference type="Pfam" id="PF09954">
    <property type="entry name" value="DUF2188"/>
    <property type="match status" value="1"/>
</dbReference>
<feature type="compositionally biased region" description="Basic and acidic residues" evidence="1">
    <location>
        <begin position="115"/>
        <end position="135"/>
    </location>
</feature>
<dbReference type="Proteomes" id="UP001180087">
    <property type="component" value="Chromosome"/>
</dbReference>
<evidence type="ECO:0000313" key="3">
    <source>
        <dbReference type="Proteomes" id="UP001180087"/>
    </source>
</evidence>
<reference evidence="2" key="1">
    <citation type="submission" date="2023-06" db="EMBL/GenBank/DDBJ databases">
        <title>A Treasure from Seagulls: Isolation and Description of Aciduricobacillus qingdaonensis gen. nov., sp. nov., a Rare Obligately Uric Acid-utilizing Member in the Family Bacillaceae.</title>
        <authorList>
            <person name="Liu W."/>
            <person name="Wang B."/>
        </authorList>
    </citation>
    <scope>NUCLEOTIDE SEQUENCE</scope>
    <source>
        <strain evidence="2">44XB</strain>
    </source>
</reference>
<evidence type="ECO:0000256" key="1">
    <source>
        <dbReference type="SAM" id="MobiDB-lite"/>
    </source>
</evidence>
<accession>A0ABY9KWI5</accession>
<evidence type="ECO:0000313" key="2">
    <source>
        <dbReference type="EMBL" id="WLV25096.1"/>
    </source>
</evidence>